<dbReference type="OrthoDB" id="9451254at2759"/>
<dbReference type="FunFam" id="3.30.160.60:FF:000090">
    <property type="entry name" value="Odd-skipped-related transciption factor 2"/>
    <property type="match status" value="1"/>
</dbReference>
<dbReference type="SUPFAM" id="SSF57667">
    <property type="entry name" value="beta-beta-alpha zinc fingers"/>
    <property type="match status" value="2"/>
</dbReference>
<dbReference type="FunFam" id="3.30.160.60:FF:000621">
    <property type="entry name" value="FLT3-interacting zinc finger 1"/>
    <property type="match status" value="1"/>
</dbReference>
<evidence type="ECO:0000256" key="1">
    <source>
        <dbReference type="ARBA" id="ARBA00004123"/>
    </source>
</evidence>
<comment type="similarity">
    <text evidence="9">Belongs to the Odd C2H2-type zinc-finger protein family.</text>
</comment>
<dbReference type="GO" id="GO:0005634">
    <property type="term" value="C:nucleus"/>
    <property type="evidence" value="ECO:0007669"/>
    <property type="project" value="UniProtKB-SubCell"/>
</dbReference>
<keyword evidence="7" id="KW-0804">Transcription</keyword>
<dbReference type="SMART" id="SM00355">
    <property type="entry name" value="ZnF_C2H2"/>
    <property type="match status" value="3"/>
</dbReference>
<accession>A0A2A2JZ04</accession>
<dbReference type="EMBL" id="LIAE01010027">
    <property type="protein sequence ID" value="PAV66884.1"/>
    <property type="molecule type" value="Genomic_DNA"/>
</dbReference>
<feature type="region of interest" description="Disordered" evidence="11">
    <location>
        <begin position="231"/>
        <end position="273"/>
    </location>
</feature>
<evidence type="ECO:0000256" key="4">
    <source>
        <dbReference type="ARBA" id="ARBA00022771"/>
    </source>
</evidence>
<evidence type="ECO:0000256" key="8">
    <source>
        <dbReference type="ARBA" id="ARBA00023242"/>
    </source>
</evidence>
<evidence type="ECO:0000256" key="6">
    <source>
        <dbReference type="ARBA" id="ARBA00023015"/>
    </source>
</evidence>
<evidence type="ECO:0000256" key="7">
    <source>
        <dbReference type="ARBA" id="ARBA00023163"/>
    </source>
</evidence>
<organism evidence="13 14">
    <name type="scientific">Diploscapter pachys</name>
    <dbReference type="NCBI Taxonomy" id="2018661"/>
    <lineage>
        <taxon>Eukaryota</taxon>
        <taxon>Metazoa</taxon>
        <taxon>Ecdysozoa</taxon>
        <taxon>Nematoda</taxon>
        <taxon>Chromadorea</taxon>
        <taxon>Rhabditida</taxon>
        <taxon>Rhabditina</taxon>
        <taxon>Rhabditomorpha</taxon>
        <taxon>Rhabditoidea</taxon>
        <taxon>Rhabditidae</taxon>
        <taxon>Diploscapter</taxon>
    </lineage>
</organism>
<keyword evidence="2" id="KW-0479">Metal-binding</keyword>
<dbReference type="FunFam" id="3.30.160.60:FF:000311">
    <property type="entry name" value="protein odd-skipped-related 2 isoform X1"/>
    <property type="match status" value="1"/>
</dbReference>
<evidence type="ECO:0000313" key="14">
    <source>
        <dbReference type="Proteomes" id="UP000218231"/>
    </source>
</evidence>
<dbReference type="PROSITE" id="PS00028">
    <property type="entry name" value="ZINC_FINGER_C2H2_1"/>
    <property type="match status" value="3"/>
</dbReference>
<evidence type="ECO:0000256" key="5">
    <source>
        <dbReference type="ARBA" id="ARBA00022833"/>
    </source>
</evidence>
<keyword evidence="14" id="KW-1185">Reference proteome</keyword>
<dbReference type="Gene3D" id="3.30.160.60">
    <property type="entry name" value="Classic Zinc Finger"/>
    <property type="match status" value="3"/>
</dbReference>
<dbReference type="InterPro" id="IPR050717">
    <property type="entry name" value="C2H2-ZF_Transcription_Reg"/>
</dbReference>
<dbReference type="GO" id="GO:0000977">
    <property type="term" value="F:RNA polymerase II transcription regulatory region sequence-specific DNA binding"/>
    <property type="evidence" value="ECO:0007669"/>
    <property type="project" value="TreeGrafter"/>
</dbReference>
<dbReference type="PROSITE" id="PS50157">
    <property type="entry name" value="ZINC_FINGER_C2H2_2"/>
    <property type="match status" value="3"/>
</dbReference>
<comment type="caution">
    <text evidence="13">The sequence shown here is derived from an EMBL/GenBank/DDBJ whole genome shotgun (WGS) entry which is preliminary data.</text>
</comment>
<keyword evidence="3" id="KW-0677">Repeat</keyword>
<proteinExistence type="inferred from homology"/>
<dbReference type="PANTHER" id="PTHR14196:SF0">
    <property type="entry name" value="PROTEIN BOWEL"/>
    <property type="match status" value="1"/>
</dbReference>
<dbReference type="Pfam" id="PF00096">
    <property type="entry name" value="zf-C2H2"/>
    <property type="match status" value="3"/>
</dbReference>
<dbReference type="InterPro" id="IPR013087">
    <property type="entry name" value="Znf_C2H2_type"/>
</dbReference>
<keyword evidence="6" id="KW-0805">Transcription regulation</keyword>
<evidence type="ECO:0000259" key="12">
    <source>
        <dbReference type="PROSITE" id="PS50157"/>
    </source>
</evidence>
<dbReference type="InterPro" id="IPR036236">
    <property type="entry name" value="Znf_C2H2_sf"/>
</dbReference>
<dbReference type="GO" id="GO:0000981">
    <property type="term" value="F:DNA-binding transcription factor activity, RNA polymerase II-specific"/>
    <property type="evidence" value="ECO:0007669"/>
    <property type="project" value="TreeGrafter"/>
</dbReference>
<evidence type="ECO:0000256" key="2">
    <source>
        <dbReference type="ARBA" id="ARBA00022723"/>
    </source>
</evidence>
<sequence>MFQPWLMPSPSIIPPVRPLPAPVSALTTSGSSPAINSIFPPQTVAAEQWMRYFHMWQQHMIYMQRLKSLPLQQELKAALCGDGDKPKFDFTHLAQSIESEEKAKTISEPSPSSHLPATVIHAPHHIGTPYARPWFLLPGKVRDRIRPSRPKKEFICRFCQRNFTKSYNLLIHERTHTDERPYLCEICQKAFRRQDHLRDHRFIHSKEKPFKCEICNKGFCQSRTLQVHRATHSEEISRGSKANDPSISPLTESPIASPASSPDIKRPTSEPQL</sequence>
<evidence type="ECO:0000256" key="11">
    <source>
        <dbReference type="SAM" id="MobiDB-lite"/>
    </source>
</evidence>
<dbReference type="STRING" id="2018661.A0A2A2JZ04"/>
<evidence type="ECO:0000256" key="3">
    <source>
        <dbReference type="ARBA" id="ARBA00022737"/>
    </source>
</evidence>
<dbReference type="AlphaFoldDB" id="A0A2A2JZ04"/>
<dbReference type="GO" id="GO:0008270">
    <property type="term" value="F:zinc ion binding"/>
    <property type="evidence" value="ECO:0007669"/>
    <property type="project" value="UniProtKB-KW"/>
</dbReference>
<feature type="domain" description="C2H2-type" evidence="12">
    <location>
        <begin position="210"/>
        <end position="237"/>
    </location>
</feature>
<dbReference type="Proteomes" id="UP000218231">
    <property type="component" value="Unassembled WGS sequence"/>
</dbReference>
<name>A0A2A2JZ04_9BILA</name>
<dbReference type="PANTHER" id="PTHR14196">
    <property type="entry name" value="ODD-SKIPPED - RELATED"/>
    <property type="match status" value="1"/>
</dbReference>
<keyword evidence="8" id="KW-0539">Nucleus</keyword>
<feature type="compositionally biased region" description="Low complexity" evidence="11">
    <location>
        <begin position="253"/>
        <end position="262"/>
    </location>
</feature>
<feature type="domain" description="C2H2-type" evidence="12">
    <location>
        <begin position="182"/>
        <end position="209"/>
    </location>
</feature>
<evidence type="ECO:0000256" key="10">
    <source>
        <dbReference type="PROSITE-ProRule" id="PRU00042"/>
    </source>
</evidence>
<feature type="compositionally biased region" description="Basic and acidic residues" evidence="11">
    <location>
        <begin position="263"/>
        <end position="273"/>
    </location>
</feature>
<gene>
    <name evidence="13" type="ORF">WR25_00379</name>
</gene>
<protein>
    <recommendedName>
        <fullName evidence="12">C2H2-type domain-containing protein</fullName>
    </recommendedName>
</protein>
<keyword evidence="4 10" id="KW-0863">Zinc-finger</keyword>
<evidence type="ECO:0000313" key="13">
    <source>
        <dbReference type="EMBL" id="PAV66884.1"/>
    </source>
</evidence>
<feature type="domain" description="C2H2-type" evidence="12">
    <location>
        <begin position="154"/>
        <end position="181"/>
    </location>
</feature>
<evidence type="ECO:0000256" key="9">
    <source>
        <dbReference type="ARBA" id="ARBA00038339"/>
    </source>
</evidence>
<reference evidence="13 14" key="1">
    <citation type="journal article" date="2017" name="Curr. Biol.">
        <title>Genome architecture and evolution of a unichromosomal asexual nematode.</title>
        <authorList>
            <person name="Fradin H."/>
            <person name="Zegar C."/>
            <person name="Gutwein M."/>
            <person name="Lucas J."/>
            <person name="Kovtun M."/>
            <person name="Corcoran D."/>
            <person name="Baugh L.R."/>
            <person name="Kiontke K."/>
            <person name="Gunsalus K."/>
            <person name="Fitch D.H."/>
            <person name="Piano F."/>
        </authorList>
    </citation>
    <scope>NUCLEOTIDE SEQUENCE [LARGE SCALE GENOMIC DNA]</scope>
    <source>
        <strain evidence="13">PF1309</strain>
    </source>
</reference>
<keyword evidence="5" id="KW-0862">Zinc</keyword>
<comment type="subcellular location">
    <subcellularLocation>
        <location evidence="1">Nucleus</location>
    </subcellularLocation>
</comment>